<evidence type="ECO:0000313" key="3">
    <source>
        <dbReference type="Proteomes" id="UP001189429"/>
    </source>
</evidence>
<sequence>MPNNSFDRQIDPTIHPVRCKQMVARAHIKAALADLMANANINDDEFKIMDDPVAKSHRVCFSDASGYAARKVGQYLSAMRLPGDPGWKRITCQTPERMPSCTSARTTTRSISPPSWVSRRSEKPSGRRSWAGSSSSAATEASCPTTGRRFSSSPRTRAGSPSQSATTHGGAL</sequence>
<dbReference type="Proteomes" id="UP001189429">
    <property type="component" value="Unassembled WGS sequence"/>
</dbReference>
<proteinExistence type="predicted"/>
<accession>A0ABN9XD78</accession>
<keyword evidence="3" id="KW-1185">Reference proteome</keyword>
<feature type="compositionally biased region" description="Polar residues" evidence="1">
    <location>
        <begin position="100"/>
        <end position="115"/>
    </location>
</feature>
<name>A0ABN9XD78_9DINO</name>
<gene>
    <name evidence="2" type="ORF">PCOR1329_LOCUS75616</name>
</gene>
<dbReference type="EMBL" id="CAUYUJ010020333">
    <property type="protein sequence ID" value="CAK0897443.1"/>
    <property type="molecule type" value="Genomic_DNA"/>
</dbReference>
<feature type="region of interest" description="Disordered" evidence="1">
    <location>
        <begin position="94"/>
        <end position="172"/>
    </location>
</feature>
<organism evidence="2 3">
    <name type="scientific">Prorocentrum cordatum</name>
    <dbReference type="NCBI Taxonomy" id="2364126"/>
    <lineage>
        <taxon>Eukaryota</taxon>
        <taxon>Sar</taxon>
        <taxon>Alveolata</taxon>
        <taxon>Dinophyceae</taxon>
        <taxon>Prorocentrales</taxon>
        <taxon>Prorocentraceae</taxon>
        <taxon>Prorocentrum</taxon>
    </lineage>
</organism>
<protein>
    <recommendedName>
        <fullName evidence="4">RNA-directed RNA polymerase</fullName>
    </recommendedName>
</protein>
<feature type="compositionally biased region" description="Low complexity" evidence="1">
    <location>
        <begin position="127"/>
        <end position="142"/>
    </location>
</feature>
<evidence type="ECO:0000256" key="1">
    <source>
        <dbReference type="SAM" id="MobiDB-lite"/>
    </source>
</evidence>
<feature type="compositionally biased region" description="Polar residues" evidence="1">
    <location>
        <begin position="143"/>
        <end position="172"/>
    </location>
</feature>
<evidence type="ECO:0000313" key="2">
    <source>
        <dbReference type="EMBL" id="CAK0897443.1"/>
    </source>
</evidence>
<comment type="caution">
    <text evidence="2">The sequence shown here is derived from an EMBL/GenBank/DDBJ whole genome shotgun (WGS) entry which is preliminary data.</text>
</comment>
<evidence type="ECO:0008006" key="4">
    <source>
        <dbReference type="Google" id="ProtNLM"/>
    </source>
</evidence>
<reference evidence="2" key="1">
    <citation type="submission" date="2023-10" db="EMBL/GenBank/DDBJ databases">
        <authorList>
            <person name="Chen Y."/>
            <person name="Shah S."/>
            <person name="Dougan E. K."/>
            <person name="Thang M."/>
            <person name="Chan C."/>
        </authorList>
    </citation>
    <scope>NUCLEOTIDE SEQUENCE [LARGE SCALE GENOMIC DNA]</scope>
</reference>